<proteinExistence type="predicted"/>
<feature type="region of interest" description="Disordered" evidence="1">
    <location>
        <begin position="265"/>
        <end position="285"/>
    </location>
</feature>
<evidence type="ECO:0000256" key="1">
    <source>
        <dbReference type="SAM" id="MobiDB-lite"/>
    </source>
</evidence>
<accession>A0A7M7LJE6</accession>
<feature type="compositionally biased region" description="Basic and acidic residues" evidence="1">
    <location>
        <begin position="267"/>
        <end position="278"/>
    </location>
</feature>
<dbReference type="PANTHER" id="PTHR40552:SF6">
    <property type="entry name" value="FI09606P-RELATED"/>
    <property type="match status" value="1"/>
</dbReference>
<evidence type="ECO:0000313" key="2">
    <source>
        <dbReference type="EnsemblMetazoa" id="XP_001604273"/>
    </source>
</evidence>
<keyword evidence="3" id="KW-1185">Reference proteome</keyword>
<dbReference type="InParanoid" id="A0A7M7LJE6"/>
<name>A0A7M7LJE6_NASVI</name>
<organism evidence="2 3">
    <name type="scientific">Nasonia vitripennis</name>
    <name type="common">Parasitic wasp</name>
    <dbReference type="NCBI Taxonomy" id="7425"/>
    <lineage>
        <taxon>Eukaryota</taxon>
        <taxon>Metazoa</taxon>
        <taxon>Ecdysozoa</taxon>
        <taxon>Arthropoda</taxon>
        <taxon>Hexapoda</taxon>
        <taxon>Insecta</taxon>
        <taxon>Pterygota</taxon>
        <taxon>Neoptera</taxon>
        <taxon>Endopterygota</taxon>
        <taxon>Hymenoptera</taxon>
        <taxon>Apocrita</taxon>
        <taxon>Proctotrupomorpha</taxon>
        <taxon>Chalcidoidea</taxon>
        <taxon>Pteromalidae</taxon>
        <taxon>Pteromalinae</taxon>
        <taxon>Nasonia</taxon>
    </lineage>
</organism>
<dbReference type="EnsemblMetazoa" id="XM_001604223">
    <property type="protein sequence ID" value="XP_001604273"/>
    <property type="gene ID" value="LOC100120660"/>
</dbReference>
<dbReference type="SMR" id="A0A7M7LJE6"/>
<evidence type="ECO:0000313" key="3">
    <source>
        <dbReference type="Proteomes" id="UP000002358"/>
    </source>
</evidence>
<dbReference type="OrthoDB" id="7916681at2759"/>
<dbReference type="Proteomes" id="UP000002358">
    <property type="component" value="Chromosome 4"/>
</dbReference>
<protein>
    <submittedName>
        <fullName evidence="2">Uncharacterized protein</fullName>
    </submittedName>
</protein>
<dbReference type="GeneID" id="100120660"/>
<feature type="compositionally biased region" description="Basic residues" evidence="1">
    <location>
        <begin position="1401"/>
        <end position="1424"/>
    </location>
</feature>
<dbReference type="Gene3D" id="3.90.70.120">
    <property type="match status" value="7"/>
</dbReference>
<feature type="region of interest" description="Disordered" evidence="1">
    <location>
        <begin position="1394"/>
        <end position="1436"/>
    </location>
</feature>
<dbReference type="PANTHER" id="PTHR40552">
    <property type="entry name" value="AT05186P-RELATED"/>
    <property type="match status" value="1"/>
</dbReference>
<sequence length="1796" mass="197480">MEEAAEAAEPGKRERGEGAKRWHHFQLISPGRAILRGARSTEDQRFKARSRGRQASAAAAVALVCAQLLEPRKWTGGFVDRVLDYGDRLFRMSQTRARLASGEYMTSGLLHDEFFVGDYKCRICVESGLVFGNLRSEAVGAPCLSDGLEAFLTMESRNFGVVTSQGTSVAVWSQAAGDGFFYFDPAPSDERGKRSRPGRACLMRFQELDGIPEVFLSSLDRKFDSRYCIDKVSLVRVKPVGRGRYQSQDAADLAIDEQLLRSIEPVDDPRDCEPDHAAEAPSGARRPVEKLPLSIELANHAVQAKLATEPLAEQEIADERYAYEDVKVNVPTAFAPLAGRGADATLILHGWTHEGSDAYKAKGAQSSANCVVAIGMKKARPVRSWLRKSLDEVLATGDAIFAQVRAAKPSVKAVTAADLDGARFEIDERRMILNVDLLTLVGTITSKDPAVLSLKRGLEEFFAQHADGVLECSSAAVAIWTQDDYFYLFDPKSCDASGLRVLGHKSGKKAKAEAAGQEKRATGKCCVIRFPRLSSLRGHFLRNLDAARWNDRFTIRRVEVVDDAPGVRDWNSFRPAVAGKSWILRGSLNSEDERFEDHSRGVQGLAMPVAALLSAKTIAPANWTREDVDDVVREGDAYYNWCIPPPAGDEVDDGQKVLTLRNLRKSLYHKKRKAVIAIEESCVVGELRSSGDSDSPGLERGMRQFFENRRLGLVEAGEGGGRYFAIWKFEEELGSKGREAAYYLFLDNPGERLAQLIEPAAGARAGSPACALRFLDPSEIASALGELLRSEEGNGRADFSVHQVQVTSLSEPMTDEELERERALPIRPELNNYSALGESGAFLAGSFAQGDEALFKKESRDRQQAASALVALATTKLFDPHLWYPQVLDDILKMADKLTGENAGNIPEAEDEDHPAESAIRDYLLPSEVVEREFFIGRNEIAVDVEEEAAAGQLAELAKTLQDFFSGNRMGVFRYGQVMLPIWREGSVFFAMDPRGRQSSGTAAVHWYIDLQSLSELLLEASGSHADGGFAIDSVTVENRYTESERPAEDFITDDRWYNFAKLSEGHWKIDCNVSLADATFAEGNRGRQSAAVCLMAIVFSKVYEPRHWSAEVLDEATITGDKLHSRSALRLGENKSFRPNEIISEFFLADRRISLRVHDCVEAGTLGGKNPKIQNISSGLSRFLDKSVAGCVSIASIARSTNVAIWMHDDFCYCFEPGVSLARLENASLLADQLLSYGERESDFEITSVAVVDGDKLPPWKLDPSPAVRPSNLPPLNAYCKLPGRARAILRGFTHQASDIFSESIRGRQTAANCIIGLAMAVIKNPTSWTRRTLDEILTIGVNVHRESQKHTTKSSTLRPKDIVRIFNIGVTVLAADVEEKTIAGIVADAPAVPDEKGKRGSSRKASKRKSSAKDKKKGKTKRVPATSPPPPPPTIFLREGLHKFFENNNAGVLVTGRFMVAVWKDNGVYFMYDPRPRNDQGLNDDDEDQSSQGASCVAWFACMEPLYELIFANINDDEKYANFEIGRVIVRTVSIEPLPCPAGYAAVNESARAQASEADCPMPPIRPAAPLLLEQPRATSVDLESCFERVGEELGVLLASSHMSCRTYPSENRGLQSCAISAVAIVVSSLHAPSSWTPELLDACLKYGDLLHTECVRLAQPGSRNLSPSELLRAFVVGDVRARICLRENLMAGLSLEHDLACALRLFFASNACGILHTANYALPVMEHWGLFYVLDPSARNGFKGNSSDGVACLIKCESAERLAKTVMRLLAFEEPAVYTLNAVQVLDLHFFTR</sequence>
<dbReference type="RefSeq" id="XP_001604273.3">
    <property type="nucleotide sequence ID" value="XM_001604223.4"/>
</dbReference>
<dbReference type="KEGG" id="nvi:100120660"/>
<reference evidence="2" key="1">
    <citation type="submission" date="2021-01" db="UniProtKB">
        <authorList>
            <consortium name="EnsemblMetazoa"/>
        </authorList>
    </citation>
    <scope>IDENTIFICATION</scope>
</reference>